<name>A0ACB8FLA7_9SAUR</name>
<keyword evidence="2" id="KW-1185">Reference proteome</keyword>
<sequence length="431" mass="48504">MGWLRFESLSPPHNYASPLDSDAINEEEKMCQIMAKWKDLNVLVYLIQNCLKYPLYGRCSMLPASYSGVSLWAMFILPSQHPPRKYSTSLFVCLPWKASRAPTGQPVLLKPEEWRPGCRIIWGHLQQSASHEDFTKLDYALISVGCRLFSLWLREVCILHSRPTVELSSDSGEKIQDFVFKNHLTAILSVSLQFEVRHNLTSTQLAHVFFEPGILDSPEAVSSLLMPLENRPPADTIAFVTEFMAVAAQSGVNMMPNQEVRNMMFQAIFSKVKHLFTITSVSQYKDWFQNKLSLWLPSINASALNVLPRTIPCGVFKIIMTGLNGAFEQMSLDSHHDVYAFAQRYLASKTSQGGDPCTENTRGSLGWLRSNFGAFSSLARYKDLTDINPDFSAMDAREAFTPAQLADYTLASDVLRDNEKAGQVSTHAPER</sequence>
<proteinExistence type="predicted"/>
<organism evidence="1 2">
    <name type="scientific">Sphaerodactylus townsendi</name>
    <dbReference type="NCBI Taxonomy" id="933632"/>
    <lineage>
        <taxon>Eukaryota</taxon>
        <taxon>Metazoa</taxon>
        <taxon>Chordata</taxon>
        <taxon>Craniata</taxon>
        <taxon>Vertebrata</taxon>
        <taxon>Euteleostomi</taxon>
        <taxon>Lepidosauria</taxon>
        <taxon>Squamata</taxon>
        <taxon>Bifurcata</taxon>
        <taxon>Gekkota</taxon>
        <taxon>Sphaerodactylidae</taxon>
        <taxon>Sphaerodactylus</taxon>
    </lineage>
</organism>
<dbReference type="EMBL" id="CM037617">
    <property type="protein sequence ID" value="KAH8005829.1"/>
    <property type="molecule type" value="Genomic_DNA"/>
</dbReference>
<gene>
    <name evidence="1" type="ORF">K3G42_031310</name>
</gene>
<evidence type="ECO:0000313" key="2">
    <source>
        <dbReference type="Proteomes" id="UP000827872"/>
    </source>
</evidence>
<comment type="caution">
    <text evidence="1">The sequence shown here is derived from an EMBL/GenBank/DDBJ whole genome shotgun (WGS) entry which is preliminary data.</text>
</comment>
<evidence type="ECO:0000313" key="1">
    <source>
        <dbReference type="EMBL" id="KAH8005829.1"/>
    </source>
</evidence>
<accession>A0ACB8FLA7</accession>
<reference evidence="1" key="1">
    <citation type="submission" date="2021-08" db="EMBL/GenBank/DDBJ databases">
        <title>The first chromosome-level gecko genome reveals the dynamic sex chromosomes of Neotropical dwarf geckos (Sphaerodactylidae: Sphaerodactylus).</title>
        <authorList>
            <person name="Pinto B.J."/>
            <person name="Keating S.E."/>
            <person name="Gamble T."/>
        </authorList>
    </citation>
    <scope>NUCLEOTIDE SEQUENCE</scope>
    <source>
        <strain evidence="1">TG3544</strain>
    </source>
</reference>
<dbReference type="Proteomes" id="UP000827872">
    <property type="component" value="Linkage Group LG04"/>
</dbReference>
<protein>
    <submittedName>
        <fullName evidence="1">Uncharacterized protein</fullName>
    </submittedName>
</protein>